<dbReference type="SUPFAM" id="SSF48208">
    <property type="entry name" value="Six-hairpin glycosidases"/>
    <property type="match status" value="1"/>
</dbReference>
<evidence type="ECO:0000256" key="2">
    <source>
        <dbReference type="ARBA" id="ARBA00022679"/>
    </source>
</evidence>
<comment type="caution">
    <text evidence="8">The sequence shown here is derived from an EMBL/GenBank/DDBJ whole genome shotgun (WGS) entry which is preliminary data.</text>
</comment>
<dbReference type="Pfam" id="PF17167">
    <property type="entry name" value="Glyco_hydro_94"/>
    <property type="match status" value="1"/>
</dbReference>
<feature type="region of interest" description="Disordered" evidence="3">
    <location>
        <begin position="1963"/>
        <end position="1992"/>
    </location>
</feature>
<dbReference type="Proteomes" id="UP000031599">
    <property type="component" value="Unassembled WGS sequence"/>
</dbReference>
<evidence type="ECO:0000256" key="1">
    <source>
        <dbReference type="ARBA" id="ARBA00022676"/>
    </source>
</evidence>
<feature type="transmembrane region" description="Helical" evidence="4">
    <location>
        <begin position="717"/>
        <end position="737"/>
    </location>
</feature>
<accession>A0A0C2CNT2</accession>
<dbReference type="GO" id="GO:0005975">
    <property type="term" value="P:carbohydrate metabolic process"/>
    <property type="evidence" value="ECO:0007669"/>
    <property type="project" value="InterPro"/>
</dbReference>
<dbReference type="InterPro" id="IPR019282">
    <property type="entry name" value="Glycoamylase-like_cons_dom"/>
</dbReference>
<dbReference type="Pfam" id="PF10091">
    <property type="entry name" value="Glycoamylase"/>
    <property type="match status" value="1"/>
</dbReference>
<dbReference type="InterPro" id="IPR037018">
    <property type="entry name" value="GH65_N"/>
</dbReference>
<dbReference type="Gene3D" id="2.60.420.10">
    <property type="entry name" value="Maltose phosphorylase, domain 3"/>
    <property type="match status" value="1"/>
</dbReference>
<reference evidence="8 9" key="1">
    <citation type="submission" date="2014-12" db="EMBL/GenBank/DDBJ databases">
        <title>Genome assembly of Enhygromyxa salina DSM 15201.</title>
        <authorList>
            <person name="Sharma G."/>
            <person name="Subramanian S."/>
        </authorList>
    </citation>
    <scope>NUCLEOTIDE SEQUENCE [LARGE SCALE GENOMIC DNA]</scope>
    <source>
        <strain evidence="8 9">DSM 15201</strain>
    </source>
</reference>
<dbReference type="PANTHER" id="PTHR37469:SF2">
    <property type="entry name" value="CELLOBIONIC ACID PHOSPHORYLASE"/>
    <property type="match status" value="1"/>
</dbReference>
<dbReference type="SMART" id="SM01068">
    <property type="entry name" value="CBM_X"/>
    <property type="match status" value="2"/>
</dbReference>
<feature type="domain" description="Glycosyl hydrolase 94 supersandwich" evidence="5">
    <location>
        <begin position="1522"/>
        <end position="1781"/>
    </location>
</feature>
<dbReference type="InterPro" id="IPR052047">
    <property type="entry name" value="GH94_Enzymes"/>
</dbReference>
<dbReference type="SUPFAM" id="SSF74650">
    <property type="entry name" value="Galactose mutarotase-like"/>
    <property type="match status" value="2"/>
</dbReference>
<keyword evidence="4" id="KW-0472">Membrane</keyword>
<dbReference type="RefSeq" id="WP_052556795.1">
    <property type="nucleotide sequence ID" value="NZ_JMCC02000114.1"/>
</dbReference>
<name>A0A0C2CNT2_9BACT</name>
<dbReference type="Gene3D" id="2.70.98.40">
    <property type="entry name" value="Glycoside hydrolase, family 65, N-terminal domain"/>
    <property type="match status" value="2"/>
</dbReference>
<evidence type="ECO:0000256" key="3">
    <source>
        <dbReference type="SAM" id="MobiDB-lite"/>
    </source>
</evidence>
<dbReference type="GO" id="GO:0016757">
    <property type="term" value="F:glycosyltransferase activity"/>
    <property type="evidence" value="ECO:0007669"/>
    <property type="project" value="UniProtKB-KW"/>
</dbReference>
<feature type="transmembrane region" description="Helical" evidence="4">
    <location>
        <begin position="694"/>
        <end position="711"/>
    </location>
</feature>
<proteinExistence type="predicted"/>
<dbReference type="Gene3D" id="1.50.10.140">
    <property type="match status" value="2"/>
</dbReference>
<dbReference type="CDD" id="cd11756">
    <property type="entry name" value="GH94N_ChvB_NdvB_1_like"/>
    <property type="match status" value="1"/>
</dbReference>
<evidence type="ECO:0000259" key="6">
    <source>
        <dbReference type="Pfam" id="PF10091"/>
    </source>
</evidence>
<dbReference type="InterPro" id="IPR037824">
    <property type="entry name" value="GH94N_2_NdvB"/>
</dbReference>
<dbReference type="Gene3D" id="1.50.10.10">
    <property type="match status" value="1"/>
</dbReference>
<dbReference type="GO" id="GO:0030246">
    <property type="term" value="F:carbohydrate binding"/>
    <property type="evidence" value="ECO:0007669"/>
    <property type="project" value="InterPro"/>
</dbReference>
<protein>
    <submittedName>
        <fullName evidence="8">Cyclic beta-1,2-glucan synthase</fullName>
    </submittedName>
</protein>
<feature type="domain" description="Glycosyl hydrolase 94 catalytic" evidence="7">
    <location>
        <begin position="2286"/>
        <end position="2716"/>
    </location>
</feature>
<dbReference type="EMBL" id="JMCC02000114">
    <property type="protein sequence ID" value="KIG12891.1"/>
    <property type="molecule type" value="Genomic_DNA"/>
</dbReference>
<dbReference type="InterPro" id="IPR008928">
    <property type="entry name" value="6-hairpin_glycosidase_sf"/>
</dbReference>
<dbReference type="Pfam" id="PF06165">
    <property type="entry name" value="GH94_b-supersand"/>
    <property type="match status" value="2"/>
</dbReference>
<keyword evidence="4" id="KW-0812">Transmembrane</keyword>
<evidence type="ECO:0000256" key="4">
    <source>
        <dbReference type="SAM" id="Phobius"/>
    </source>
</evidence>
<sequence>MTPDDQHEFAFAPQRRSTRGRAYAVAGHLNGLVRALADRNDSSLPGGIEWVLDNHFVLRRATREVRRGFTGEFEGRLAQFETGAYAGLRRSEVEAFSLLREGEGLLDLELLTRRAREFGHHHDASMAELWALPMLLRLGLLEQLGRDLPRLLTPITDTTVDHRVGNCVRSLLMVEKTDWARFFEATSEVHRIASMDPSGVYPTMDFATRDRYRRIIERLARGSELSETAVAMRALELAGADGHVGHVLYARSESALERAIGYRPRLAERAARILRRRAAPLYLGSIALVAAVHVAALAAWLIAAGTPPGLVVLACALVLIPGWTIGVSLVNWVVTLAVVPVALPKLEFIGGVPRAHRTLVVVPGLLINEADVDALANRLESHYLATRDPMIEVAMLTDLCDAETETLAGDDELLERAREQVAALNRRHARGGSSPAEGPGDGPFHLFHRKRVWSPRQGRWMGWERKRGKLEELNRLLRGDLETTYVVHEGREGHFDEFRYVLTLDADTVLPLGAGRRLIETLAHPLNQARFDEGLGVRSGYTVLQPRADVAPDDAPSRFARAMAGDGAFDIYTRAVSNVYQDLFGEGIFVGKGIYAIDDFQRSLAAQIPEDRILSHDLLEGLHGRAGLVTDVIVYEDYPQNWLCFARRLHRWVRGDWQLLAWLGRHVPVSGGRRTPSRFDGIGRYKILDNLRRSLLAPTLVGLAVTGWLALPGSAWMWTGLVALLLATPALTGLAGGVLSSARPRRLRAALWGTVVSAPAALGRWLLRTTTLLDEAQVCLDAAGRALVRTMITRRNQLEWTAAAHAGRGSSEPVTVIREMAPSLVVPPLLAALLVAVRPEALAGASPLLLAWFIAPPLAIWTARSARRRVEPPAQVDRAHLRRLARRTWAYFETVIGPDDHWLPPDNLQEQPIHELAHRTSPTNIGMALLATLAARDLGYIDLLELVFRLGNTIETLARLPRHRGHVLNWIDTSTLEPLEPRYISTVDSGNLAAALIVLEQTCRELAESARPVSGRFAGLADSLDVLAEALTHWGADADRAGRHVQLMRGHVEAVTDHPRTWLTSLNALDEQTFVQLDARLLELFEARVGAHDGAVFEPARFEELQVWATRIRTEVADVRAEMAAQLPWFELLARLPKPAPGPSIDLLDALCNALWRAPTLGQTPDVITRALARLRALRASKEGGIVSWVAAHEPWVDQLEQALRTSLDHAHMARTRLGELAQLASDLAAEMDFEFLYDGVRELAYIGYDVSAERYDDHHYDLLASEARLASFVGIAKGDMPLQHWAKLGRPIGSFGAARGLLSWSGTMFEYLMPPLLLDEGEGTLLDVSARAAIQAQIEHARRHGLPWGMSESAYARLDAEFRYQYRAFGVPATGFRRGLDRDLVVAPYACLLALHHEPAAVADNLVAIAKAGGFGALGVYEAIDYTRERTGLGSKHTVVYAYMSHHQGMIMLALHGYLCDRAMVRRMHCDPAVRTVELLLRERSPGRVPIERPQPAAEGPPVRPRHERVRGWLADPNDGPGAHLISNGRYGLLITRAGAGHSWWRGRAITRPCHDTTLEDRGAATYLRDEDDGRRWCSLGEGDDPNREVVFSPHGASIIAHPHGLLAELAVTVSPTEDAELRIFRVSDRRGHRRRLTITHYAEVLLGNAVEHERHPAFAHLFVDAQLCVTPHPLILCRRRPRAPGDEQLWFACALVSDAVAWSRYETDRGRFIGRGRSLTDLAGLTRALPSQETPLQAALDTCVVMSGELELPARGTAECAFVSVVGRTRAEVLARAGRLATMAAVRRHAFDAERVAIERAQTRGHDTNDMRAQQRLLSALLFPRPELQAASEVRARNRLGQDGLWRHGISGDAPILLARVTTVGSGVITRLAQAHMHWYERGLAVDLVVLEERSASYDGTLRQRLAQLLEHAGARLAKQGGGVFVIHGASLSAEERDLLLSSASLIVDADLDLEGTLRPIGVPELPPFEPEGQPRPQTTRLPRPDDLRFDNGYGGFSPDGREYVVHLEPGESTPAPWINVLANPDFGCIISERGAGYAWSTNAGLRRLSPWSNDPVLDPPSISVYLRDELDGEIWSPMPAPAPYPAAYQIRHGAGTTSFSHHGHGLRQHTEVFVAPSDPVGLVRLALTNTGDQPRRLTVTLCIEWLLGSRRSDTRTLVSDFVPDFEVMLARNPWNPNFAQRWAFAAASERLHGVTTCREEFFGRGGDRRSPAALGRIGLSGEVQGCDPCAVLQLHIDLAPGATTQLHFVFGEAADRASAIELARRYRDGARVSEARELLDRRWDRILSAVEVHSPDLGFDLMVNRWLLYQSISSRLWGRTGFYQSSGAFGFRDQLQDVMGLVHAAPEMVRAHLLDAAGWQLEAGDVLHWWHPPHGAGLRSRCSDDLLWLPLVAAHYVEATGDLTILAEQVRFLDATPLAANEHERYYSRLESGQDGELTVAGSGTLYHHCMRVFARANEVGAHGLPLIGSGDWNDGFSSVGVLGFGESVWLGWFVRATALAFASVCEQLGEHDDARALQARAEALRAPLESAWDGAWYLRAYHDDGAPLGASGSDACEIDSIAQSWSVLSGGASERRAHVAMDSVWQRLVMPDERVVRLFTPPFRGASARVGYVEGYPPGVRENGGQYTHAAVWVAWAYADLGEIERAWAVAQMIGPIAHGSDPRAIERYRVEPYVVAADIYSEPPHVGRGGWTWYTGAAGWLYRFGVERMLGVRRKQGRITLAPTLPREWPSVRLVLRDGQTVYRVQIEKRSAGREVIACLVDGVEVELPVVLQAGDDREHVVAITLD</sequence>
<dbReference type="InterPro" id="IPR033432">
    <property type="entry name" value="GH94_catalytic"/>
</dbReference>
<dbReference type="InterPro" id="IPR011013">
    <property type="entry name" value="Gal_mutarotase_sf_dom"/>
</dbReference>
<feature type="domain" description="Glycosyl hydrolase 94 supersandwich" evidence="5">
    <location>
        <begin position="2004"/>
        <end position="2271"/>
    </location>
</feature>
<keyword evidence="2" id="KW-0808">Transferase</keyword>
<evidence type="ECO:0000259" key="5">
    <source>
        <dbReference type="Pfam" id="PF06165"/>
    </source>
</evidence>
<evidence type="ECO:0000313" key="9">
    <source>
        <dbReference type="Proteomes" id="UP000031599"/>
    </source>
</evidence>
<evidence type="ECO:0000259" key="7">
    <source>
        <dbReference type="Pfam" id="PF17167"/>
    </source>
</evidence>
<feature type="transmembrane region" description="Helical" evidence="4">
    <location>
        <begin position="844"/>
        <end position="863"/>
    </location>
</feature>
<dbReference type="PANTHER" id="PTHR37469">
    <property type="entry name" value="CELLOBIONIC ACID PHOSPHORYLASE-RELATED"/>
    <property type="match status" value="1"/>
</dbReference>
<gene>
    <name evidence="8" type="ORF">DB30_00912</name>
</gene>
<evidence type="ECO:0000313" key="8">
    <source>
        <dbReference type="EMBL" id="KIG12891.1"/>
    </source>
</evidence>
<feature type="transmembrane region" description="Helical" evidence="4">
    <location>
        <begin position="309"/>
        <end position="339"/>
    </location>
</feature>
<organism evidence="8 9">
    <name type="scientific">Enhygromyxa salina</name>
    <dbReference type="NCBI Taxonomy" id="215803"/>
    <lineage>
        <taxon>Bacteria</taxon>
        <taxon>Pseudomonadati</taxon>
        <taxon>Myxococcota</taxon>
        <taxon>Polyangia</taxon>
        <taxon>Nannocystales</taxon>
        <taxon>Nannocystaceae</taxon>
        <taxon>Enhygromyxa</taxon>
    </lineage>
</organism>
<dbReference type="InterPro" id="IPR010383">
    <property type="entry name" value="Glyco_hydrolase_94_b-supersand"/>
</dbReference>
<feature type="domain" description="Glycoamylase-like" evidence="6">
    <location>
        <begin position="1260"/>
        <end position="1466"/>
    </location>
</feature>
<dbReference type="InterPro" id="IPR012341">
    <property type="entry name" value="6hp_glycosidase-like_sf"/>
</dbReference>
<keyword evidence="1" id="KW-0328">Glycosyltransferase</keyword>
<feature type="transmembrane region" description="Helical" evidence="4">
    <location>
        <begin position="281"/>
        <end position="303"/>
    </location>
</feature>
<keyword evidence="4" id="KW-1133">Transmembrane helix</keyword>